<dbReference type="InterPro" id="IPR056884">
    <property type="entry name" value="NPHP3-like_N"/>
</dbReference>
<dbReference type="SUPFAM" id="SSF52540">
    <property type="entry name" value="P-loop containing nucleoside triphosphate hydrolases"/>
    <property type="match status" value="1"/>
</dbReference>
<keyword evidence="1" id="KW-0677">Repeat</keyword>
<sequence>MFNNVASLHVDEVRQNNARDYTHYDESVITLQGGAQYSSNVHISAKEYIQTVGSDSIRLDALKDKLYAKVAKGALHNSAERCDAPKCHEQTRVAVQEEIFSWITNGDRDAQPTKLLWVTGPAGTGKTAIMGSVADSCQKDGLLAATFFFSSFSGSPDRRLKRRVITTLAYQLQQHPSLAHNVGKRILNAVGADPGLFDKALKDQMDELVLNPLRRCKGRYGDSGSLTPMVIIIDGLDECEVYQFHEPTQSKRKVPRTKEDDQEEILSILFEAIEDQAFPFRVIIASRPERHIRRFFSGKCTHPNRGMARELFLDEKYNPDADITLFFQSKFAQIRRQYDHLPPTWPGEDVIALLVKNASGQFVYAATAIGFVQTPSSPPQIQLEYILKLRYRTEANPLEILHALYIGIIKSCPDPPLTFQWLQAYRQLSLQVRESKEALWMGPAKRDPEDLSAWFFGRLSESLAGEGDVALGGLVSLIRFPPPDRLESPYQFYHRSFLDFLDDRTRSRWTRSQPSRVTTPYAGIKPWIMERTSRTLMSKGPEVPLTPDTPRHKQYFMAQFLPTVGPHREQSPGVVCLPQPLAAILPVRRALVDREPEDWSTSLGSEAFVVSDVQASPLRVSMEQSLHTSMQALEGADIAQLQCLRPRERT</sequence>
<dbReference type="PANTHER" id="PTHR10039:SF14">
    <property type="entry name" value="NACHT DOMAIN-CONTAINING PROTEIN"/>
    <property type="match status" value="1"/>
</dbReference>
<dbReference type="Pfam" id="PF24883">
    <property type="entry name" value="NPHP3_N"/>
    <property type="match status" value="1"/>
</dbReference>
<dbReference type="EMBL" id="QPFP01000004">
    <property type="protein sequence ID" value="TEB37587.1"/>
    <property type="molecule type" value="Genomic_DNA"/>
</dbReference>
<name>A0A4Y7TTS9_COPMI</name>
<evidence type="ECO:0000259" key="2">
    <source>
        <dbReference type="PROSITE" id="PS50837"/>
    </source>
</evidence>
<dbReference type="PROSITE" id="PS50837">
    <property type="entry name" value="NACHT"/>
    <property type="match status" value="1"/>
</dbReference>
<organism evidence="3 4">
    <name type="scientific">Coprinellus micaceus</name>
    <name type="common">Glistening ink-cap mushroom</name>
    <name type="synonym">Coprinus micaceus</name>
    <dbReference type="NCBI Taxonomy" id="71717"/>
    <lineage>
        <taxon>Eukaryota</taxon>
        <taxon>Fungi</taxon>
        <taxon>Dikarya</taxon>
        <taxon>Basidiomycota</taxon>
        <taxon>Agaricomycotina</taxon>
        <taxon>Agaricomycetes</taxon>
        <taxon>Agaricomycetidae</taxon>
        <taxon>Agaricales</taxon>
        <taxon>Agaricineae</taxon>
        <taxon>Psathyrellaceae</taxon>
        <taxon>Coprinellus</taxon>
    </lineage>
</organism>
<dbReference type="AlphaFoldDB" id="A0A4Y7TTS9"/>
<evidence type="ECO:0000313" key="3">
    <source>
        <dbReference type="EMBL" id="TEB37587.1"/>
    </source>
</evidence>
<evidence type="ECO:0000256" key="1">
    <source>
        <dbReference type="ARBA" id="ARBA00022737"/>
    </source>
</evidence>
<dbReference type="InterPro" id="IPR027417">
    <property type="entry name" value="P-loop_NTPase"/>
</dbReference>
<comment type="caution">
    <text evidence="3">The sequence shown here is derived from an EMBL/GenBank/DDBJ whole genome shotgun (WGS) entry which is preliminary data.</text>
</comment>
<gene>
    <name evidence="3" type="ORF">FA13DRAFT_1771031</name>
</gene>
<accession>A0A4Y7TTS9</accession>
<evidence type="ECO:0000313" key="4">
    <source>
        <dbReference type="Proteomes" id="UP000298030"/>
    </source>
</evidence>
<dbReference type="Proteomes" id="UP000298030">
    <property type="component" value="Unassembled WGS sequence"/>
</dbReference>
<proteinExistence type="predicted"/>
<dbReference type="OrthoDB" id="3027122at2759"/>
<dbReference type="PANTHER" id="PTHR10039">
    <property type="entry name" value="AMELOGENIN"/>
    <property type="match status" value="1"/>
</dbReference>
<dbReference type="InterPro" id="IPR007111">
    <property type="entry name" value="NACHT_NTPase"/>
</dbReference>
<dbReference type="STRING" id="71717.A0A4Y7TTS9"/>
<protein>
    <recommendedName>
        <fullName evidence="2">NACHT domain-containing protein</fullName>
    </recommendedName>
</protein>
<dbReference type="Gene3D" id="3.40.50.300">
    <property type="entry name" value="P-loop containing nucleotide triphosphate hydrolases"/>
    <property type="match status" value="1"/>
</dbReference>
<keyword evidence="4" id="KW-1185">Reference proteome</keyword>
<reference evidence="3 4" key="1">
    <citation type="journal article" date="2019" name="Nat. Ecol. Evol.">
        <title>Megaphylogeny resolves global patterns of mushroom evolution.</title>
        <authorList>
            <person name="Varga T."/>
            <person name="Krizsan K."/>
            <person name="Foldi C."/>
            <person name="Dima B."/>
            <person name="Sanchez-Garcia M."/>
            <person name="Sanchez-Ramirez S."/>
            <person name="Szollosi G.J."/>
            <person name="Szarkandi J.G."/>
            <person name="Papp V."/>
            <person name="Albert L."/>
            <person name="Andreopoulos W."/>
            <person name="Angelini C."/>
            <person name="Antonin V."/>
            <person name="Barry K.W."/>
            <person name="Bougher N.L."/>
            <person name="Buchanan P."/>
            <person name="Buyck B."/>
            <person name="Bense V."/>
            <person name="Catcheside P."/>
            <person name="Chovatia M."/>
            <person name="Cooper J."/>
            <person name="Damon W."/>
            <person name="Desjardin D."/>
            <person name="Finy P."/>
            <person name="Geml J."/>
            <person name="Haridas S."/>
            <person name="Hughes K."/>
            <person name="Justo A."/>
            <person name="Karasinski D."/>
            <person name="Kautmanova I."/>
            <person name="Kiss B."/>
            <person name="Kocsube S."/>
            <person name="Kotiranta H."/>
            <person name="LaButti K.M."/>
            <person name="Lechner B.E."/>
            <person name="Liimatainen K."/>
            <person name="Lipzen A."/>
            <person name="Lukacs Z."/>
            <person name="Mihaltcheva S."/>
            <person name="Morgado L.N."/>
            <person name="Niskanen T."/>
            <person name="Noordeloos M.E."/>
            <person name="Ohm R.A."/>
            <person name="Ortiz-Santana B."/>
            <person name="Ovrebo C."/>
            <person name="Racz N."/>
            <person name="Riley R."/>
            <person name="Savchenko A."/>
            <person name="Shiryaev A."/>
            <person name="Soop K."/>
            <person name="Spirin V."/>
            <person name="Szebenyi C."/>
            <person name="Tomsovsky M."/>
            <person name="Tulloss R.E."/>
            <person name="Uehling J."/>
            <person name="Grigoriev I.V."/>
            <person name="Vagvolgyi C."/>
            <person name="Papp T."/>
            <person name="Martin F.M."/>
            <person name="Miettinen O."/>
            <person name="Hibbett D.S."/>
            <person name="Nagy L.G."/>
        </authorList>
    </citation>
    <scope>NUCLEOTIDE SEQUENCE [LARGE SCALE GENOMIC DNA]</scope>
    <source>
        <strain evidence="3 4">FP101781</strain>
    </source>
</reference>
<feature type="domain" description="NACHT" evidence="2">
    <location>
        <begin position="114"/>
        <end position="238"/>
    </location>
</feature>